<keyword evidence="8 10" id="KW-0012">Acyltransferase</keyword>
<evidence type="ECO:0000313" key="15">
    <source>
        <dbReference type="Proteomes" id="UP000295192"/>
    </source>
</evidence>
<feature type="domain" description="Lipoyl-binding" evidence="12">
    <location>
        <begin position="61"/>
        <end position="136"/>
    </location>
</feature>
<organism evidence="14 15">
    <name type="scientific">Drosophila navojoa</name>
    <name type="common">Fruit fly</name>
    <dbReference type="NCBI Taxonomy" id="7232"/>
    <lineage>
        <taxon>Eukaryota</taxon>
        <taxon>Metazoa</taxon>
        <taxon>Ecdysozoa</taxon>
        <taxon>Arthropoda</taxon>
        <taxon>Hexapoda</taxon>
        <taxon>Insecta</taxon>
        <taxon>Pterygota</taxon>
        <taxon>Neoptera</taxon>
        <taxon>Endopterygota</taxon>
        <taxon>Diptera</taxon>
        <taxon>Brachycera</taxon>
        <taxon>Muscomorpha</taxon>
        <taxon>Ephydroidea</taxon>
        <taxon>Drosophilidae</taxon>
        <taxon>Drosophila</taxon>
    </lineage>
</organism>
<sequence>MQNKLTTRTFRGHYQQTFTKLAMATHLLRNGSTFWLLKNCQRSMPFIVSRCLQLTPRLEKKIAFNLSDIGEGIREVTVKEWFVKVGDTVEQFDNLCEVQSDKASVTITSRYDGKITRIYHNIDELALVGKPLLEFEVEDAEEEDDSSSSSSSSSSSDSDAQPSPAAAAGGSSAGRHITPATPAVRRLAKEHKVNLAKVPATGKNGRVLKGDVLEYLGQVPPGTNVPHPSNTQAKLAPAATPPLTAPADRVEQLKGVRKAMLKSMMESLKIPHFAYSDEIDMSNLVKFRSQLQASAQEQGVPKLTFMPFCIKAASIALTRYPILNSSLDLASESIIYKGAHNISVAIDTPQGLVVPNIKNCQAKSIIQIAKDLNALVERGRTGSLGPADFADGTFSLSNIGVVGGTYTHPCIMAPQVAIGAMGRTKAVPRFNDKDEVVKAYIMSVSWSADHRVIDGVTMASFSNVWKQHLEQPALFLLH</sequence>
<evidence type="ECO:0000256" key="9">
    <source>
        <dbReference type="ARBA" id="ARBA00051775"/>
    </source>
</evidence>
<keyword evidence="15" id="KW-1185">Reference proteome</keyword>
<keyword evidence="7" id="KW-0496">Mitochondrion</keyword>
<accession>A0A484B6S7</accession>
<keyword evidence="5 10" id="KW-0450">Lipoyl</keyword>
<evidence type="ECO:0000256" key="4">
    <source>
        <dbReference type="ARBA" id="ARBA00022679"/>
    </source>
</evidence>
<dbReference type="EMBL" id="LSRL02000146">
    <property type="protein sequence ID" value="TDG43551.1"/>
    <property type="molecule type" value="Genomic_DNA"/>
</dbReference>
<dbReference type="InterPro" id="IPR023213">
    <property type="entry name" value="CAT-like_dom_sf"/>
</dbReference>
<evidence type="ECO:0000256" key="5">
    <source>
        <dbReference type="ARBA" id="ARBA00022823"/>
    </source>
</evidence>
<dbReference type="Proteomes" id="UP000295192">
    <property type="component" value="Unassembled WGS sequence"/>
</dbReference>
<name>A0A484B6S7_DRONA</name>
<dbReference type="Pfam" id="PF00198">
    <property type="entry name" value="2-oxoacid_dh"/>
    <property type="match status" value="1"/>
</dbReference>
<comment type="similarity">
    <text evidence="3 10">Belongs to the 2-oxoacid dehydrogenase family.</text>
</comment>
<dbReference type="InterPro" id="IPR011053">
    <property type="entry name" value="Single_hybrid_motif"/>
</dbReference>
<dbReference type="STRING" id="7232.A0A484B6S7"/>
<dbReference type="PROSITE" id="PS51826">
    <property type="entry name" value="PSBD"/>
    <property type="match status" value="1"/>
</dbReference>
<dbReference type="Pfam" id="PF00364">
    <property type="entry name" value="Biotin_lipoyl"/>
    <property type="match status" value="1"/>
</dbReference>
<dbReference type="GO" id="GO:0005759">
    <property type="term" value="C:mitochondrial matrix"/>
    <property type="evidence" value="ECO:0007669"/>
    <property type="project" value="UniProtKB-SubCell"/>
</dbReference>
<dbReference type="OrthoDB" id="202158at2759"/>
<dbReference type="PROSITE" id="PS00189">
    <property type="entry name" value="LIPOYL"/>
    <property type="match status" value="1"/>
</dbReference>
<evidence type="ECO:0000256" key="7">
    <source>
        <dbReference type="ARBA" id="ARBA00023128"/>
    </source>
</evidence>
<comment type="cofactor">
    <cofactor evidence="1 10">
        <name>(R)-lipoate</name>
        <dbReference type="ChEBI" id="CHEBI:83088"/>
    </cofactor>
</comment>
<comment type="catalytic activity">
    <reaction evidence="9">
        <text>N(6)-[(R)-dihydrolipoyl]-L-lysyl-[protein] + 2-methylpropanoyl-CoA = N(6)-[(R)-S(8)-2-methylpropanoyldihydrolipoyl]-L-lysyl-[protein] + CoA</text>
        <dbReference type="Rhea" id="RHEA:18865"/>
        <dbReference type="Rhea" id="RHEA-COMP:10475"/>
        <dbReference type="Rhea" id="RHEA-COMP:10497"/>
        <dbReference type="ChEBI" id="CHEBI:57287"/>
        <dbReference type="ChEBI" id="CHEBI:57338"/>
        <dbReference type="ChEBI" id="CHEBI:83100"/>
        <dbReference type="ChEBI" id="CHEBI:83142"/>
        <dbReference type="EC" id="2.3.1.168"/>
    </reaction>
    <physiologicalReaction direction="left-to-right" evidence="9">
        <dbReference type="Rhea" id="RHEA:18866"/>
    </physiologicalReaction>
</comment>
<reference evidence="14 15" key="1">
    <citation type="journal article" date="2019" name="J. Hered.">
        <title>An Improved Genome Assembly for Drosophila navojoa, the Basal Species in the mojavensis Cluster.</title>
        <authorList>
            <person name="Vanderlinde T."/>
            <person name="Dupim E.G."/>
            <person name="Nazario-Yepiz N.O."/>
            <person name="Carvalho A.B."/>
        </authorList>
    </citation>
    <scope>NUCLEOTIDE SEQUENCE [LARGE SCALE GENOMIC DNA]</scope>
    <source>
        <strain evidence="14">Navoj_Jal97</strain>
        <tissue evidence="14">Whole organism</tissue>
    </source>
</reference>
<evidence type="ECO:0000256" key="8">
    <source>
        <dbReference type="ARBA" id="ARBA00023315"/>
    </source>
</evidence>
<evidence type="ECO:0000256" key="11">
    <source>
        <dbReference type="SAM" id="MobiDB-lite"/>
    </source>
</evidence>
<dbReference type="SUPFAM" id="SSF47005">
    <property type="entry name" value="Peripheral subunit-binding domain of 2-oxo acid dehydrogenase complex"/>
    <property type="match status" value="1"/>
</dbReference>
<gene>
    <name evidence="14" type="ORF">AWZ03_010026</name>
</gene>
<keyword evidence="4 10" id="KW-0808">Transferase</keyword>
<dbReference type="SUPFAM" id="SSF51230">
    <property type="entry name" value="Single hybrid motif"/>
    <property type="match status" value="1"/>
</dbReference>
<evidence type="ECO:0000259" key="12">
    <source>
        <dbReference type="PROSITE" id="PS50968"/>
    </source>
</evidence>
<dbReference type="EC" id="2.3.1.-" evidence="10"/>
<dbReference type="InterPro" id="IPR003016">
    <property type="entry name" value="2-oxoA_DH_lipoyl-BS"/>
</dbReference>
<dbReference type="AlphaFoldDB" id="A0A484B6S7"/>
<dbReference type="InterPro" id="IPR050743">
    <property type="entry name" value="2-oxoacid_DH_E2_comp"/>
</dbReference>
<evidence type="ECO:0000313" key="14">
    <source>
        <dbReference type="EMBL" id="TDG43551.1"/>
    </source>
</evidence>
<feature type="region of interest" description="Disordered" evidence="11">
    <location>
        <begin position="138"/>
        <end position="177"/>
    </location>
</feature>
<evidence type="ECO:0000256" key="6">
    <source>
        <dbReference type="ARBA" id="ARBA00022946"/>
    </source>
</evidence>
<comment type="caution">
    <text evidence="14">The sequence shown here is derived from an EMBL/GenBank/DDBJ whole genome shotgun (WGS) entry which is preliminary data.</text>
</comment>
<dbReference type="CDD" id="cd06849">
    <property type="entry name" value="lipoyl_domain"/>
    <property type="match status" value="1"/>
</dbReference>
<keyword evidence="6" id="KW-0809">Transit peptide</keyword>
<proteinExistence type="inferred from homology"/>
<dbReference type="InterPro" id="IPR000089">
    <property type="entry name" value="Biotin_lipoyl"/>
</dbReference>
<dbReference type="FunFam" id="4.10.320.10:FF:000002">
    <property type="entry name" value="Dihydrolipoamide acetyltransferase component of pyruvate dehydrogenase complex"/>
    <property type="match status" value="1"/>
</dbReference>
<evidence type="ECO:0000256" key="3">
    <source>
        <dbReference type="ARBA" id="ARBA00007317"/>
    </source>
</evidence>
<dbReference type="SUPFAM" id="SSF52777">
    <property type="entry name" value="CoA-dependent acyltransferases"/>
    <property type="match status" value="1"/>
</dbReference>
<dbReference type="Gene3D" id="2.40.50.100">
    <property type="match status" value="1"/>
</dbReference>
<protein>
    <recommendedName>
        <fullName evidence="10">Dihydrolipoamide acetyltransferase component of pyruvate dehydrogenase complex</fullName>
        <ecNumber evidence="10">2.3.1.-</ecNumber>
    </recommendedName>
</protein>
<dbReference type="OMA" id="MPFCIKA"/>
<dbReference type="InterPro" id="IPR036625">
    <property type="entry name" value="E3-bd_dom_sf"/>
</dbReference>
<dbReference type="GO" id="GO:0031405">
    <property type="term" value="F:lipoic acid binding"/>
    <property type="evidence" value="ECO:0007669"/>
    <property type="project" value="TreeGrafter"/>
</dbReference>
<dbReference type="PANTHER" id="PTHR43178">
    <property type="entry name" value="DIHYDROLIPOAMIDE ACETYLTRANSFERASE COMPONENT OF PYRUVATE DEHYDROGENASE COMPLEX"/>
    <property type="match status" value="1"/>
</dbReference>
<dbReference type="GO" id="GO:0005829">
    <property type="term" value="C:cytosol"/>
    <property type="evidence" value="ECO:0007669"/>
    <property type="project" value="UniProtKB-ARBA"/>
</dbReference>
<feature type="compositionally biased region" description="Low complexity" evidence="11">
    <location>
        <begin position="147"/>
        <end position="170"/>
    </location>
</feature>
<dbReference type="FunFam" id="2.40.50.100:FF:000013">
    <property type="entry name" value="Dihydrolipoamide acetyltransferase component of pyruvate dehydrogenase complex"/>
    <property type="match status" value="1"/>
</dbReference>
<feature type="domain" description="Peripheral subunit-binding (PSBD)" evidence="13">
    <location>
        <begin position="179"/>
        <end position="216"/>
    </location>
</feature>
<dbReference type="PANTHER" id="PTHR43178:SF5">
    <property type="entry name" value="LIPOAMIDE ACYLTRANSFERASE COMPONENT OF BRANCHED-CHAIN ALPHA-KETO ACID DEHYDROGENASE COMPLEX, MITOCHONDRIAL"/>
    <property type="match status" value="1"/>
</dbReference>
<dbReference type="FunFam" id="3.30.559.10:FF:000027">
    <property type="entry name" value="Dihydrolipoamide acetyltransferase component of pyruvate dehydrogenase complex"/>
    <property type="match status" value="1"/>
</dbReference>
<dbReference type="InterPro" id="IPR001078">
    <property type="entry name" value="2-oxoacid_DH_actylTfrase"/>
</dbReference>
<comment type="subcellular location">
    <subcellularLocation>
        <location evidence="2">Mitochondrion matrix</location>
    </subcellularLocation>
</comment>
<evidence type="ECO:0000256" key="10">
    <source>
        <dbReference type="RuleBase" id="RU003423"/>
    </source>
</evidence>
<dbReference type="Gene3D" id="3.30.559.10">
    <property type="entry name" value="Chloramphenicol acetyltransferase-like domain"/>
    <property type="match status" value="1"/>
</dbReference>
<dbReference type="InterPro" id="IPR004167">
    <property type="entry name" value="PSBD"/>
</dbReference>
<dbReference type="GO" id="GO:0043754">
    <property type="term" value="F:dihydrolipoamide branched chain acyltransferase activity"/>
    <property type="evidence" value="ECO:0007669"/>
    <property type="project" value="UniProtKB-EC"/>
</dbReference>
<dbReference type="GO" id="GO:0016407">
    <property type="term" value="F:acetyltransferase activity"/>
    <property type="evidence" value="ECO:0007669"/>
    <property type="project" value="TreeGrafter"/>
</dbReference>
<dbReference type="PROSITE" id="PS50968">
    <property type="entry name" value="BIOTINYL_LIPOYL"/>
    <property type="match status" value="1"/>
</dbReference>
<dbReference type="Gene3D" id="4.10.320.10">
    <property type="entry name" value="E3-binding domain"/>
    <property type="match status" value="1"/>
</dbReference>
<evidence type="ECO:0000259" key="13">
    <source>
        <dbReference type="PROSITE" id="PS51826"/>
    </source>
</evidence>
<evidence type="ECO:0000256" key="2">
    <source>
        <dbReference type="ARBA" id="ARBA00004305"/>
    </source>
</evidence>
<dbReference type="Pfam" id="PF02817">
    <property type="entry name" value="E3_binding"/>
    <property type="match status" value="1"/>
</dbReference>
<evidence type="ECO:0000256" key="1">
    <source>
        <dbReference type="ARBA" id="ARBA00001938"/>
    </source>
</evidence>